<feature type="non-terminal residue" evidence="1">
    <location>
        <position position="1"/>
    </location>
</feature>
<evidence type="ECO:0000313" key="1">
    <source>
        <dbReference type="EMBL" id="KIU01485.1"/>
    </source>
</evidence>
<protein>
    <submittedName>
        <fullName evidence="1">Uncharacterized protein</fullName>
    </submittedName>
</protein>
<name>A0AA40MKV8_STAAU</name>
<accession>A0AA40MKV8</accession>
<evidence type="ECO:0000313" key="2">
    <source>
        <dbReference type="Proteomes" id="UP000032274"/>
    </source>
</evidence>
<dbReference type="AlphaFoldDB" id="A0AA40MKV8"/>
<sequence length="130" mass="13129">REIAAAEIGGDEMRAGLGSGIAAAGLTHAGPFAGDEAAQLVVARDQRGQRGTVIGFAGVTDDDRAEYCLVDPAEPGGGGGQYIVGEQRAGIGGEIACSERGSDEPRAGIGACIGARRLRDCRAFARDEAA</sequence>
<reference evidence="1 2" key="1">
    <citation type="submission" date="2015-01" db="EMBL/GenBank/DDBJ databases">
        <title>Characterization of Swiss Staphylococcus aureus strains involved in food poisoning.</title>
        <authorList>
            <person name="Crovadore J."/>
            <person name="Chablais R."/>
            <person name="Tonacini J."/>
            <person name="Schnyder B."/>
            <person name="Lefort F."/>
        </authorList>
    </citation>
    <scope>NUCLEOTIDE SEQUENCE [LARGE SCALE GENOMIC DNA]</scope>
    <source>
        <strain evidence="1 2">SA-120</strain>
    </source>
</reference>
<comment type="caution">
    <text evidence="1">The sequence shown here is derived from an EMBL/GenBank/DDBJ whole genome shotgun (WGS) entry which is preliminary data.</text>
</comment>
<gene>
    <name evidence="1" type="ORF">QU38_01375</name>
</gene>
<proteinExistence type="predicted"/>
<dbReference type="EMBL" id="JXIG01000301">
    <property type="protein sequence ID" value="KIU01485.1"/>
    <property type="molecule type" value="Genomic_DNA"/>
</dbReference>
<organism evidence="1 2">
    <name type="scientific">Staphylococcus aureus</name>
    <dbReference type="NCBI Taxonomy" id="1280"/>
    <lineage>
        <taxon>Bacteria</taxon>
        <taxon>Bacillati</taxon>
        <taxon>Bacillota</taxon>
        <taxon>Bacilli</taxon>
        <taxon>Bacillales</taxon>
        <taxon>Staphylococcaceae</taxon>
        <taxon>Staphylococcus</taxon>
    </lineage>
</organism>
<dbReference type="Proteomes" id="UP000032274">
    <property type="component" value="Unassembled WGS sequence"/>
</dbReference>